<dbReference type="Proteomes" id="UP000267029">
    <property type="component" value="Unassembled WGS sequence"/>
</dbReference>
<organism evidence="1 2">
    <name type="scientific">Mesocestoides corti</name>
    <name type="common">Flatworm</name>
    <dbReference type="NCBI Taxonomy" id="53468"/>
    <lineage>
        <taxon>Eukaryota</taxon>
        <taxon>Metazoa</taxon>
        <taxon>Spiralia</taxon>
        <taxon>Lophotrochozoa</taxon>
        <taxon>Platyhelminthes</taxon>
        <taxon>Cestoda</taxon>
        <taxon>Eucestoda</taxon>
        <taxon>Cyclophyllidea</taxon>
        <taxon>Mesocestoididae</taxon>
        <taxon>Mesocestoides</taxon>
    </lineage>
</organism>
<dbReference type="EMBL" id="UXSR01000369">
    <property type="protein sequence ID" value="VDD76328.1"/>
    <property type="molecule type" value="Genomic_DNA"/>
</dbReference>
<evidence type="ECO:0000313" key="1">
    <source>
        <dbReference type="EMBL" id="VDD76328.1"/>
    </source>
</evidence>
<dbReference type="AlphaFoldDB" id="A0A0R3U6D7"/>
<evidence type="ECO:0000313" key="2">
    <source>
        <dbReference type="Proteomes" id="UP000267029"/>
    </source>
</evidence>
<keyword evidence="2" id="KW-1185">Reference proteome</keyword>
<protein>
    <submittedName>
        <fullName evidence="1">Uncharacterized protein</fullName>
    </submittedName>
</protein>
<reference evidence="1 2" key="1">
    <citation type="submission" date="2018-10" db="EMBL/GenBank/DDBJ databases">
        <authorList>
            <consortium name="Pathogen Informatics"/>
        </authorList>
    </citation>
    <scope>NUCLEOTIDE SEQUENCE [LARGE SCALE GENOMIC DNA]</scope>
</reference>
<proteinExistence type="predicted"/>
<dbReference type="OrthoDB" id="6260245at2759"/>
<accession>A0A0R3U6D7</accession>
<gene>
    <name evidence="1" type="ORF">MCOS_LOCUS2331</name>
</gene>
<name>A0A0R3U6D7_MESCO</name>
<sequence length="97" mass="10858">MLVSLLFFKSTTITKNRQYKYARSPRSYSGELVIMVRSQIATMLPIRDILLPTPTGSGSEVSVHPGPVLFSGIVEKTPIGLEQLYAADVSRYHVFKR</sequence>
<dbReference type="STRING" id="53468.A0A0R3U6D7"/>